<dbReference type="CDD" id="cd02440">
    <property type="entry name" value="AdoMet_MTases"/>
    <property type="match status" value="1"/>
</dbReference>
<gene>
    <name evidence="2" type="ORF">BACPEC_00672</name>
</gene>
<evidence type="ECO:0000259" key="1">
    <source>
        <dbReference type="Pfam" id="PF08241"/>
    </source>
</evidence>
<protein>
    <recommendedName>
        <fullName evidence="1">Methyltransferase type 11 domain-containing protein</fullName>
    </recommendedName>
</protein>
<dbReference type="Gene3D" id="3.40.50.150">
    <property type="entry name" value="Vaccinia Virus protein VP39"/>
    <property type="match status" value="1"/>
</dbReference>
<dbReference type="Proteomes" id="UP000003136">
    <property type="component" value="Unassembled WGS sequence"/>
</dbReference>
<organism evidence="2 3">
    <name type="scientific">[Bacteroides] pectinophilus ATCC 43243</name>
    <dbReference type="NCBI Taxonomy" id="483218"/>
    <lineage>
        <taxon>Bacteria</taxon>
        <taxon>Bacillati</taxon>
        <taxon>Bacillota</taxon>
        <taxon>Clostridia</taxon>
        <taxon>Eubacteriales</taxon>
    </lineage>
</organism>
<dbReference type="InterPro" id="IPR029063">
    <property type="entry name" value="SAM-dependent_MTases_sf"/>
</dbReference>
<dbReference type="EMBL" id="ABVQ01000034">
    <property type="protein sequence ID" value="EEC58540.1"/>
    <property type="molecule type" value="Genomic_DNA"/>
</dbReference>
<proteinExistence type="predicted"/>
<dbReference type="InterPro" id="IPR013216">
    <property type="entry name" value="Methyltransf_11"/>
</dbReference>
<reference evidence="2 3" key="2">
    <citation type="submission" date="2008-11" db="EMBL/GenBank/DDBJ databases">
        <authorList>
            <person name="Fulton L."/>
            <person name="Clifton S."/>
            <person name="Fulton B."/>
            <person name="Xu J."/>
            <person name="Minx P."/>
            <person name="Pepin K.H."/>
            <person name="Johnson M."/>
            <person name="Bhonagiri V."/>
            <person name="Nash W.E."/>
            <person name="Mardis E.R."/>
            <person name="Wilson R.K."/>
        </authorList>
    </citation>
    <scope>NUCLEOTIDE SEQUENCE [LARGE SCALE GENOMIC DNA]</scope>
    <source>
        <strain evidence="2 3">ATCC 43243</strain>
    </source>
</reference>
<accession>B7APR6</accession>
<dbReference type="PANTHER" id="PTHR43591:SF110">
    <property type="entry name" value="RHODANESE DOMAIN-CONTAINING PROTEIN"/>
    <property type="match status" value="1"/>
</dbReference>
<reference evidence="2 3" key="1">
    <citation type="submission" date="2008-11" db="EMBL/GenBank/DDBJ databases">
        <title>Draft genome sequence of Bacteroides pectinophilus (ATCC 43243).</title>
        <authorList>
            <person name="Sudarsanam P."/>
            <person name="Ley R."/>
            <person name="Guruge J."/>
            <person name="Turnbaugh P.J."/>
            <person name="Mahowald M."/>
            <person name="Liep D."/>
            <person name="Gordon J."/>
        </authorList>
    </citation>
    <scope>NUCLEOTIDE SEQUENCE [LARGE SCALE GENOMIC DNA]</scope>
    <source>
        <strain evidence="2 3">ATCC 43243</strain>
    </source>
</reference>
<comment type="caution">
    <text evidence="2">The sequence shown here is derived from an EMBL/GenBank/DDBJ whole genome shotgun (WGS) entry which is preliminary data.</text>
</comment>
<evidence type="ECO:0000313" key="2">
    <source>
        <dbReference type="EMBL" id="EEC58540.1"/>
    </source>
</evidence>
<feature type="domain" description="Methyltransferase type 11" evidence="1">
    <location>
        <begin position="61"/>
        <end position="155"/>
    </location>
</feature>
<dbReference type="eggNOG" id="COG2226">
    <property type="taxonomic scope" value="Bacteria"/>
</dbReference>
<dbReference type="SUPFAM" id="SSF53335">
    <property type="entry name" value="S-adenosyl-L-methionine-dependent methyltransferases"/>
    <property type="match status" value="1"/>
</dbReference>
<dbReference type="PANTHER" id="PTHR43591">
    <property type="entry name" value="METHYLTRANSFERASE"/>
    <property type="match status" value="1"/>
</dbReference>
<dbReference type="Pfam" id="PF08241">
    <property type="entry name" value="Methyltransf_11"/>
    <property type="match status" value="1"/>
</dbReference>
<dbReference type="GO" id="GO:0008757">
    <property type="term" value="F:S-adenosylmethionine-dependent methyltransferase activity"/>
    <property type="evidence" value="ECO:0007669"/>
    <property type="project" value="InterPro"/>
</dbReference>
<dbReference type="AlphaFoldDB" id="B7APR6"/>
<dbReference type="HOGENOM" id="CLU_1159286_0_0_9"/>
<name>B7APR6_9FIRM</name>
<sequence>MADKYKTLMKHQKNIYDDVLTQRNLFSRLYIKLFWSGTDDNDIARKILSYIPDDFSGSLLDVPVGTAVFTQCKWTSLKNANITCLDYSMDILEQAERRFNGYAHIKCIQGDVGNLQMDDESFDIVLSMNGFHAFPDKKKAFQETWRVLKSGGTFIACFYVKGKSKITDWLVKNVLAKKGMVFSTVPDGGGTEGHPSNTILPVSISDNLLLCFHPSIYLNAGRKNTAGKRKTWKRNRAIL</sequence>
<keyword evidence="3" id="KW-1185">Reference proteome</keyword>
<evidence type="ECO:0000313" key="3">
    <source>
        <dbReference type="Proteomes" id="UP000003136"/>
    </source>
</evidence>
<dbReference type="STRING" id="483218.BACPEC_00672"/>